<organism evidence="2 3">
    <name type="scientific">Halosimplex pelagicum</name>
    <dbReference type="NCBI Taxonomy" id="869886"/>
    <lineage>
        <taxon>Archaea</taxon>
        <taxon>Methanobacteriati</taxon>
        <taxon>Methanobacteriota</taxon>
        <taxon>Stenosarchaea group</taxon>
        <taxon>Halobacteria</taxon>
        <taxon>Halobacteriales</taxon>
        <taxon>Haloarculaceae</taxon>
        <taxon>Halosimplex</taxon>
    </lineage>
</organism>
<name>A0A7D5TBY6_9EURY</name>
<evidence type="ECO:0000313" key="3">
    <source>
        <dbReference type="Proteomes" id="UP000509346"/>
    </source>
</evidence>
<dbReference type="KEGG" id="hpel:HZS54_13070"/>
<evidence type="ECO:0000313" key="2">
    <source>
        <dbReference type="EMBL" id="QLH82489.1"/>
    </source>
</evidence>
<dbReference type="EMBL" id="CP058909">
    <property type="protein sequence ID" value="QLH82433.1"/>
    <property type="molecule type" value="Genomic_DNA"/>
</dbReference>
<sequence length="191" mass="21524">MASTTDRREDYLVTVDSDGHEGEWLQMVACPIPHCGATRGEDYYKYAAHLRTEHGPEDLGLSPGRRVATDGGTVEDDTECDGMLGFFDERGKWITVSEVEQELGDELDHPVRESLEGLADIDFLNVRRNDDGEIVTAQLSEFAADLYELPEDADVGRYVGVFQEHGKEIPEDLKDEYWEKFHENVRGGRDA</sequence>
<protein>
    <submittedName>
        <fullName evidence="2">Uncharacterized protein</fullName>
    </submittedName>
</protein>
<dbReference type="RefSeq" id="WP_179917584.1">
    <property type="nucleotide sequence ID" value="NZ_CP058909.1"/>
</dbReference>
<dbReference type="AlphaFoldDB" id="A0A7D5TBY6"/>
<dbReference type="Proteomes" id="UP000509346">
    <property type="component" value="Chromosome"/>
</dbReference>
<dbReference type="EMBL" id="CP058909">
    <property type="protein sequence ID" value="QLH82489.1"/>
    <property type="molecule type" value="Genomic_DNA"/>
</dbReference>
<dbReference type="GeneID" id="56083537"/>
<gene>
    <name evidence="1" type="ORF">HZS54_12765</name>
    <name evidence="2" type="ORF">HZS54_13070</name>
</gene>
<dbReference type="KEGG" id="hpel:HZS54_12765"/>
<reference evidence="2 3" key="1">
    <citation type="submission" date="2020-07" db="EMBL/GenBank/DDBJ databases">
        <title>Halosimplex litoreum sp. nov. and Halosimplex rubrum sp. nov., isolated from different salt environments.</title>
        <authorList>
            <person name="Cui H."/>
        </authorList>
    </citation>
    <scope>NUCLEOTIDE SEQUENCE [LARGE SCALE GENOMIC DNA]</scope>
    <source>
        <strain evidence="2 3">R2</strain>
    </source>
</reference>
<evidence type="ECO:0000313" key="1">
    <source>
        <dbReference type="EMBL" id="QLH82433.1"/>
    </source>
</evidence>
<accession>A0A7D5TBY6</accession>
<keyword evidence="3" id="KW-1185">Reference proteome</keyword>
<dbReference type="OrthoDB" id="250863at2157"/>
<proteinExistence type="predicted"/>